<dbReference type="InterPro" id="IPR041437">
    <property type="entry name" value="GH115_C"/>
</dbReference>
<comment type="caution">
    <text evidence="4">The sequence shown here is derived from an EMBL/GenBank/DDBJ whole genome shotgun (WGS) entry which is preliminary data.</text>
</comment>
<reference evidence="4 5" key="1">
    <citation type="journal article" date="2020" name="Cell Host Microbe">
        <title>Functional and Genomic Variation between Human-Derived Isolates of Lachnospiraceae Reveals Inter- and Intra-Species Diversity.</title>
        <authorList>
            <person name="Sorbara M.T."/>
            <person name="Littmann E.R."/>
            <person name="Fontana E."/>
            <person name="Moody T.U."/>
            <person name="Kohout C.E."/>
            <person name="Gjonbalaj M."/>
            <person name="Eaton V."/>
            <person name="Seok R."/>
            <person name="Leiner I.M."/>
            <person name="Pamer E.G."/>
        </authorList>
    </citation>
    <scope>NUCLEOTIDE SEQUENCE [LARGE SCALE GENOMIC DNA]</scope>
    <source>
        <strain evidence="4 5">MSK.15.26</strain>
    </source>
</reference>
<name>A0ABX2I883_BLAHA</name>
<dbReference type="RefSeq" id="WP_173748157.1">
    <property type="nucleotide sequence ID" value="NZ_JAAITA010000003.1"/>
</dbReference>
<evidence type="ECO:0000256" key="2">
    <source>
        <dbReference type="SAM" id="Coils"/>
    </source>
</evidence>
<dbReference type="Gene3D" id="2.60.120.1620">
    <property type="match status" value="1"/>
</dbReference>
<evidence type="ECO:0000313" key="4">
    <source>
        <dbReference type="EMBL" id="NSJ85297.1"/>
    </source>
</evidence>
<keyword evidence="2" id="KW-0175">Coiled coil</keyword>
<dbReference type="Pfam" id="PF15979">
    <property type="entry name" value="Glyco_hydro_115"/>
    <property type="match status" value="1"/>
</dbReference>
<dbReference type="Gene3D" id="1.20.58.2150">
    <property type="match status" value="1"/>
</dbReference>
<dbReference type="EMBL" id="JAAITA010000003">
    <property type="protein sequence ID" value="NSJ85297.1"/>
    <property type="molecule type" value="Genomic_DNA"/>
</dbReference>
<dbReference type="InterPro" id="IPR029018">
    <property type="entry name" value="Hex-like_dom2"/>
</dbReference>
<dbReference type="Gene3D" id="3.30.379.10">
    <property type="entry name" value="Chitobiase/beta-hexosaminidase domain 2-like"/>
    <property type="match status" value="1"/>
</dbReference>
<dbReference type="Proteomes" id="UP000822142">
    <property type="component" value="Unassembled WGS sequence"/>
</dbReference>
<keyword evidence="5" id="KW-1185">Reference proteome</keyword>
<sequence>MVEFSREKEMVFCIPAEKEKGIVRIAEKVAKDVETVAGCCPLVTGERGLYEQGILALSADKGEVSLWLEKQFPALAKVRGKREVYGFFLADRPVLGIENCLVIYGSDRLGTIYGLFHLSEILGVSPCHYWGDVKAPSYEKVFLCSTEDEEKLQNKEKQLCLSVPEQPRISKEPSVKYRGFFINDEWPCFGNWTFSHFGGFTAEMYDKVFEYLLRMKGNYLWPAMWTSSFLVDGPGMQSMELADSYGIYIGMSHHEPCMRSSEEWDMVKGEKYGRDWSYLSNREGLLEYWKDGLLRSRGHHVFPTIGMRGERDSKMMGEASVADNIRVLKDILTDQRTLIRESLQEEEEIPQLFAVYKEVEDYYFGDNQAEGLEHFEELEGVTLLLCEDNFGNMRALPKEEERSRKGGFGMYYHLDYHGGPVSYEWVASVPLTKIWEQMTEAYAYGVRELWIVNVGDLKFQEYPLNYFMEMAYDFDTWGSAHPESPKAYTEKWIQQQFGPETSPEERNSIKNVVEEYIRLNHLRRPESCSSEVYHPVHYREGSRMRRRCEELEETNERLREALKGRSCEAAYYSMVYYPAAASANLLQMHLYAGFNHLYARQGKAIANLMGEKMEQCIERDEALAQEMAAFAEGKWAGMEMALHIGFTNWNSEDWRYPVRHVLRLPQTPRLVVSRWDEEAHFTNQYFPTPLVIEDFLEENSKEVGLEIANGGQGEICWEIKETCDWLLFSEKEGKTALQDCVLLTVDREKLSGEEKTCTFYVVAGEEKVPVCVRAKREELPALPGHTAISRKGIFAIDAVNYAEKKAGDYKGEAAEYGLLTDFGKYGSGMKVFPVTAAFDGDLHAPSLTYELWSRRAGKGRLRLFTSPANPLVYGGELRVGVSCNAGEIQRLVLTDSRYKGGDNDCAAWERAVLNQEHVAEMEISLQEGLNRITVYAGEAGIVLERLVVLEGDAEMEDSYLGTEK</sequence>
<dbReference type="Pfam" id="PF17829">
    <property type="entry name" value="GH115_C"/>
    <property type="match status" value="1"/>
</dbReference>
<evidence type="ECO:0000313" key="5">
    <source>
        <dbReference type="Proteomes" id="UP000822142"/>
    </source>
</evidence>
<feature type="coiled-coil region" evidence="2">
    <location>
        <begin position="541"/>
        <end position="568"/>
    </location>
</feature>
<evidence type="ECO:0000256" key="1">
    <source>
        <dbReference type="ARBA" id="ARBA00022801"/>
    </source>
</evidence>
<feature type="domain" description="Gylcosyl hydrolase 115 C-terminal" evidence="3">
    <location>
        <begin position="790"/>
        <end position="963"/>
    </location>
</feature>
<dbReference type="InterPro" id="IPR042301">
    <property type="entry name" value="GH115_sf"/>
</dbReference>
<dbReference type="InterPro" id="IPR031924">
    <property type="entry name" value="GH115"/>
</dbReference>
<organism evidence="4 5">
    <name type="scientific">Blautia hansenii</name>
    <name type="common">Ruminococcus hansenii</name>
    <dbReference type="NCBI Taxonomy" id="1322"/>
    <lineage>
        <taxon>Bacteria</taxon>
        <taxon>Bacillati</taxon>
        <taxon>Bacillota</taxon>
        <taxon>Clostridia</taxon>
        <taxon>Lachnospirales</taxon>
        <taxon>Lachnospiraceae</taxon>
        <taxon>Blautia</taxon>
    </lineage>
</organism>
<dbReference type="PANTHER" id="PTHR37842">
    <property type="match status" value="1"/>
</dbReference>
<dbReference type="PANTHER" id="PTHR37842:SF2">
    <property type="entry name" value="GYLCOSYL HYDROLASE 115 C-TERMINAL DOMAIN-CONTAINING PROTEIN"/>
    <property type="match status" value="1"/>
</dbReference>
<proteinExistence type="predicted"/>
<accession>A0ABX2I883</accession>
<evidence type="ECO:0000259" key="3">
    <source>
        <dbReference type="Pfam" id="PF17829"/>
    </source>
</evidence>
<gene>
    <name evidence="4" type="ORF">G5A70_03700</name>
</gene>
<protein>
    <recommendedName>
        <fullName evidence="3">Gylcosyl hydrolase 115 C-terminal domain-containing protein</fullName>
    </recommendedName>
</protein>
<keyword evidence="1" id="KW-0378">Hydrolase</keyword>
<dbReference type="Gene3D" id="3.20.20.520">
    <property type="entry name" value="Glycosyl hydrolase family 115"/>
    <property type="match status" value="1"/>
</dbReference>